<dbReference type="EnsemblMetazoa" id="XM_030988586">
    <property type="protein sequence ID" value="XP_030844446"/>
    <property type="gene ID" value="LOC105446078"/>
</dbReference>
<dbReference type="InParanoid" id="A0A7M7T0B8"/>
<keyword evidence="2" id="KW-0812">Transmembrane</keyword>
<feature type="chain" id="PRO_5029750849" description="Acid phosphatase" evidence="3">
    <location>
        <begin position="33"/>
        <end position="458"/>
    </location>
</feature>
<dbReference type="OrthoDB" id="258392at2759"/>
<dbReference type="PANTHER" id="PTHR11567:SF210">
    <property type="entry name" value="ACID PHOSPHATASE 5-RELATED"/>
    <property type="match status" value="1"/>
</dbReference>
<keyword evidence="2" id="KW-0472">Membrane</keyword>
<dbReference type="Proteomes" id="UP000007110">
    <property type="component" value="Unassembled WGS sequence"/>
</dbReference>
<dbReference type="PANTHER" id="PTHR11567">
    <property type="entry name" value="ACID PHOSPHATASE-RELATED"/>
    <property type="match status" value="1"/>
</dbReference>
<evidence type="ECO:0000256" key="2">
    <source>
        <dbReference type="SAM" id="Phobius"/>
    </source>
</evidence>
<dbReference type="InterPro" id="IPR050645">
    <property type="entry name" value="Histidine_acid_phosphatase"/>
</dbReference>
<evidence type="ECO:0000313" key="5">
    <source>
        <dbReference type="Proteomes" id="UP000007110"/>
    </source>
</evidence>
<reference evidence="5" key="1">
    <citation type="submission" date="2015-02" db="EMBL/GenBank/DDBJ databases">
        <title>Genome sequencing for Strongylocentrotus purpuratus.</title>
        <authorList>
            <person name="Murali S."/>
            <person name="Liu Y."/>
            <person name="Vee V."/>
            <person name="English A."/>
            <person name="Wang M."/>
            <person name="Skinner E."/>
            <person name="Han Y."/>
            <person name="Muzny D.M."/>
            <person name="Worley K.C."/>
            <person name="Gibbs R.A."/>
        </authorList>
    </citation>
    <scope>NUCLEOTIDE SEQUENCE</scope>
</reference>
<evidence type="ECO:0000313" key="4">
    <source>
        <dbReference type="EnsemblMetazoa" id="XP_030844446"/>
    </source>
</evidence>
<keyword evidence="2" id="KW-1133">Transmembrane helix</keyword>
<organism evidence="4 5">
    <name type="scientific">Strongylocentrotus purpuratus</name>
    <name type="common">Purple sea urchin</name>
    <dbReference type="NCBI Taxonomy" id="7668"/>
    <lineage>
        <taxon>Eukaryota</taxon>
        <taxon>Metazoa</taxon>
        <taxon>Echinodermata</taxon>
        <taxon>Eleutherozoa</taxon>
        <taxon>Echinozoa</taxon>
        <taxon>Echinoidea</taxon>
        <taxon>Euechinoidea</taxon>
        <taxon>Echinacea</taxon>
        <taxon>Camarodonta</taxon>
        <taxon>Echinidea</taxon>
        <taxon>Strongylocentrotidae</taxon>
        <taxon>Strongylocentrotus</taxon>
    </lineage>
</organism>
<dbReference type="GO" id="GO:0003993">
    <property type="term" value="F:acid phosphatase activity"/>
    <property type="evidence" value="ECO:0000318"/>
    <property type="project" value="GO_Central"/>
</dbReference>
<dbReference type="AlphaFoldDB" id="A0A7M7T0B8"/>
<dbReference type="GO" id="GO:0005764">
    <property type="term" value="C:lysosome"/>
    <property type="evidence" value="ECO:0000318"/>
    <property type="project" value="GO_Central"/>
</dbReference>
<evidence type="ECO:0000256" key="1">
    <source>
        <dbReference type="ARBA" id="ARBA00005375"/>
    </source>
</evidence>
<dbReference type="PROSITE" id="PS00616">
    <property type="entry name" value="HIS_ACID_PHOSPHAT_1"/>
    <property type="match status" value="1"/>
</dbReference>
<dbReference type="GeneID" id="105446078"/>
<name>A0A7M7T0B8_STRPU</name>
<keyword evidence="5" id="KW-1185">Reference proteome</keyword>
<reference evidence="4" key="2">
    <citation type="submission" date="2021-01" db="UniProtKB">
        <authorList>
            <consortium name="EnsemblMetazoa"/>
        </authorList>
    </citation>
    <scope>IDENTIFICATION</scope>
</reference>
<sequence length="458" mass="51930">MAASTASQFLKMWSMLLLFFACFSSLLSTSSCERTIKLVNLLYRHGDRSPARGYPNDNYTEDTWPQGFGQLTKSGMAQQYELGQWLRKRYVTDLKLFDGIYRPKQFYVHSSPKERTIMSAQSNLQGFFPAESGGGKPSSGTPPWPPVPVFTVAEEQDYLLSGSKIQNCDTVRDFFQYAENSPAEQQYIKDNQTFFDRVQEKAGLTGDVVFEDFYHLGDSLIREHKEGRNLPEWADDETFNRLKATQDYAFEAEFSNMTTDEKRITSGVLIAAMVANMKAHLNRTNNDSRIFMYSGHDSNIAPFLGTFGLFTNVEPPTASCMMVELYKEDDGSHTVQLLFRNDTSKPPYLLKFLECNERCPVQNFFHIASPFVVDDIDELCRRKPPSLPLDVEWNIGWILFASSLALAGLLPLIVCVLLSCGVGGRRRLQNSRQRLEPINFHLLGGPNSESEDESVFDT</sequence>
<dbReference type="RefSeq" id="XP_030844446.1">
    <property type="nucleotide sequence ID" value="XM_030988586.1"/>
</dbReference>
<protein>
    <recommendedName>
        <fullName evidence="6">Acid phosphatase</fullName>
    </recommendedName>
</protein>
<dbReference type="PROSITE" id="PS00778">
    <property type="entry name" value="HIS_ACID_PHOSPHAT_2"/>
    <property type="match status" value="1"/>
</dbReference>
<dbReference type="SUPFAM" id="SSF53254">
    <property type="entry name" value="Phosphoglycerate mutase-like"/>
    <property type="match status" value="1"/>
</dbReference>
<feature type="signal peptide" evidence="3">
    <location>
        <begin position="1"/>
        <end position="32"/>
    </location>
</feature>
<evidence type="ECO:0000256" key="3">
    <source>
        <dbReference type="SAM" id="SignalP"/>
    </source>
</evidence>
<dbReference type="KEGG" id="spu:105446078"/>
<dbReference type="CDD" id="cd07061">
    <property type="entry name" value="HP_HAP_like"/>
    <property type="match status" value="1"/>
</dbReference>
<dbReference type="Pfam" id="PF00328">
    <property type="entry name" value="His_Phos_2"/>
    <property type="match status" value="1"/>
</dbReference>
<dbReference type="InterPro" id="IPR000560">
    <property type="entry name" value="His_Pase_clade-2"/>
</dbReference>
<feature type="transmembrane region" description="Helical" evidence="2">
    <location>
        <begin position="395"/>
        <end position="424"/>
    </location>
</feature>
<proteinExistence type="inferred from homology"/>
<dbReference type="InterPro" id="IPR029033">
    <property type="entry name" value="His_PPase_superfam"/>
</dbReference>
<evidence type="ECO:0008006" key="6">
    <source>
        <dbReference type="Google" id="ProtNLM"/>
    </source>
</evidence>
<accession>A0A7M7T0B8</accession>
<keyword evidence="3" id="KW-0732">Signal</keyword>
<comment type="similarity">
    <text evidence="1">Belongs to the histidine acid phosphatase family.</text>
</comment>
<dbReference type="Gene3D" id="3.40.50.1240">
    <property type="entry name" value="Phosphoglycerate mutase-like"/>
    <property type="match status" value="1"/>
</dbReference>
<dbReference type="OMA" id="HTINDIH"/>
<dbReference type="InterPro" id="IPR033379">
    <property type="entry name" value="Acid_Pase_AS"/>
</dbReference>